<feature type="transmembrane region" description="Helical" evidence="8">
    <location>
        <begin position="533"/>
        <end position="552"/>
    </location>
</feature>
<keyword evidence="5 8" id="KW-0812">Transmembrane</keyword>
<keyword evidence="3" id="KW-0813">Transport</keyword>
<protein>
    <submittedName>
        <fullName evidence="9">BCCT family transporter</fullName>
    </submittedName>
</protein>
<evidence type="ECO:0000256" key="6">
    <source>
        <dbReference type="ARBA" id="ARBA00022989"/>
    </source>
</evidence>
<gene>
    <name evidence="9" type="ORF">J3A84_10595</name>
</gene>
<reference evidence="9" key="1">
    <citation type="submission" date="2021-03" db="EMBL/GenBank/DDBJ databases">
        <title>Proteiniclasticum marinus sp. nov., isolated from tidal flat sediment.</title>
        <authorList>
            <person name="Namirimu T."/>
            <person name="Yang J.-A."/>
            <person name="Yang S.-H."/>
            <person name="Kim Y.-J."/>
            <person name="Kwon K.K."/>
        </authorList>
    </citation>
    <scope>NUCLEOTIDE SEQUENCE</scope>
    <source>
        <strain evidence="9">SCR006</strain>
    </source>
</reference>
<feature type="transmembrane region" description="Helical" evidence="8">
    <location>
        <begin position="410"/>
        <end position="435"/>
    </location>
</feature>
<feature type="transmembrane region" description="Helical" evidence="8">
    <location>
        <begin position="508"/>
        <end position="527"/>
    </location>
</feature>
<evidence type="ECO:0000256" key="1">
    <source>
        <dbReference type="ARBA" id="ARBA00004651"/>
    </source>
</evidence>
<evidence type="ECO:0000256" key="5">
    <source>
        <dbReference type="ARBA" id="ARBA00022692"/>
    </source>
</evidence>
<feature type="transmembrane region" description="Helical" evidence="8">
    <location>
        <begin position="247"/>
        <end position="272"/>
    </location>
</feature>
<dbReference type="Pfam" id="PF02028">
    <property type="entry name" value="BCCT"/>
    <property type="match status" value="1"/>
</dbReference>
<proteinExistence type="inferred from homology"/>
<dbReference type="RefSeq" id="WP_207600008.1">
    <property type="nucleotide sequence ID" value="NZ_JAFNJU010000008.1"/>
</dbReference>
<feature type="transmembrane region" description="Helical" evidence="8">
    <location>
        <begin position="111"/>
        <end position="130"/>
    </location>
</feature>
<feature type="transmembrane region" description="Helical" evidence="8">
    <location>
        <begin position="455"/>
        <end position="481"/>
    </location>
</feature>
<accession>A0A939HBU4</accession>
<dbReference type="GO" id="GO:0005886">
    <property type="term" value="C:plasma membrane"/>
    <property type="evidence" value="ECO:0007669"/>
    <property type="project" value="UniProtKB-SubCell"/>
</dbReference>
<evidence type="ECO:0000256" key="2">
    <source>
        <dbReference type="ARBA" id="ARBA00005658"/>
    </source>
</evidence>
<dbReference type="InterPro" id="IPR000060">
    <property type="entry name" value="BCCT_transptr"/>
</dbReference>
<comment type="subcellular location">
    <subcellularLocation>
        <location evidence="1">Cell membrane</location>
        <topology evidence="1">Multi-pass membrane protein</topology>
    </subcellularLocation>
</comment>
<sequence length="612" mass="67210">MNEDQKKELARKKLLAKRLKKAEREARIKAIKNRKPFKGLQIRPTVSLFDEADRQEPGENNWAGFGFDIHPQVTIISVVLLVIFIAGTLIFPSNAESLFENLLAGITKNAGWFFITAANIFVVAAFLFAFGRYGNLKIGGAEAEPEFTKFAWYAMLLSAGMGIGLLFWSVAEPVSHLNSPSPMFGEMAAGSAEAAQAAMATTFFHWGIHPWAIYAIVGLSLAFFAYNRGLPLTIRSIFYPIIGNKIYGFWGNLIDVLSVMATLTGLATSLGLGVSQVNAGLNHLFGITISVPVQVGLIIGITALATISVVLGLDGGVKRLSEINMILAGVFLIFIMIAGPTVYILSGFTQNLGYYLSNFIEMSMWTETFRNTNWQGGWTIFYWAWWISWSPFVGMFIARISKGRTVREFILGVMLIPSLLSFLWMSVFGGTSIFLESNGLAKIVEAVKIDESLALFAMLDALPLASILSVIGIILVTVFFVTSSDSGSLVVDHLTSGGKLDSPVPQRVFWAVMEGVVAATLLIGGGLTALQTASVITGLPFAIILMLMIYSLREGLKQEFEVEEIVRRKVREVREDHIINEVINTVVQDHALVNKEEQKEAPEEPEKDDEPK</sequence>
<feature type="transmembrane region" description="Helical" evidence="8">
    <location>
        <begin position="380"/>
        <end position="398"/>
    </location>
</feature>
<keyword evidence="7 8" id="KW-0472">Membrane</keyword>
<evidence type="ECO:0000313" key="9">
    <source>
        <dbReference type="EMBL" id="MBO1265480.1"/>
    </source>
</evidence>
<organism evidence="9 10">
    <name type="scientific">Proteiniclasticum aestuarii</name>
    <dbReference type="NCBI Taxonomy" id="2817862"/>
    <lineage>
        <taxon>Bacteria</taxon>
        <taxon>Bacillati</taxon>
        <taxon>Bacillota</taxon>
        <taxon>Clostridia</taxon>
        <taxon>Eubacteriales</taxon>
        <taxon>Clostridiaceae</taxon>
        <taxon>Proteiniclasticum</taxon>
    </lineage>
</organism>
<dbReference type="AlphaFoldDB" id="A0A939HBU4"/>
<feature type="transmembrane region" description="Helical" evidence="8">
    <location>
        <begin position="325"/>
        <end position="346"/>
    </location>
</feature>
<evidence type="ECO:0000256" key="8">
    <source>
        <dbReference type="SAM" id="Phobius"/>
    </source>
</evidence>
<keyword evidence="10" id="KW-1185">Reference proteome</keyword>
<dbReference type="EMBL" id="JAFNJU010000008">
    <property type="protein sequence ID" value="MBO1265480.1"/>
    <property type="molecule type" value="Genomic_DNA"/>
</dbReference>
<feature type="transmembrane region" description="Helical" evidence="8">
    <location>
        <begin position="208"/>
        <end position="226"/>
    </location>
</feature>
<feature type="transmembrane region" description="Helical" evidence="8">
    <location>
        <begin position="284"/>
        <end position="313"/>
    </location>
</feature>
<dbReference type="NCBIfam" id="TIGR00842">
    <property type="entry name" value="bcct"/>
    <property type="match status" value="1"/>
</dbReference>
<evidence type="ECO:0000256" key="4">
    <source>
        <dbReference type="ARBA" id="ARBA00022475"/>
    </source>
</evidence>
<feature type="transmembrane region" description="Helical" evidence="8">
    <location>
        <begin position="73"/>
        <end position="91"/>
    </location>
</feature>
<comment type="similarity">
    <text evidence="2">Belongs to the BCCT transporter (TC 2.A.15) family.</text>
</comment>
<feature type="transmembrane region" description="Helical" evidence="8">
    <location>
        <begin position="150"/>
        <end position="171"/>
    </location>
</feature>
<dbReference type="PROSITE" id="PS01303">
    <property type="entry name" value="BCCT"/>
    <property type="match status" value="1"/>
</dbReference>
<evidence type="ECO:0000256" key="3">
    <source>
        <dbReference type="ARBA" id="ARBA00022448"/>
    </source>
</evidence>
<dbReference type="GO" id="GO:0022857">
    <property type="term" value="F:transmembrane transporter activity"/>
    <property type="evidence" value="ECO:0007669"/>
    <property type="project" value="InterPro"/>
</dbReference>
<evidence type="ECO:0000313" key="10">
    <source>
        <dbReference type="Proteomes" id="UP000664218"/>
    </source>
</evidence>
<evidence type="ECO:0000256" key="7">
    <source>
        <dbReference type="ARBA" id="ARBA00023136"/>
    </source>
</evidence>
<dbReference type="InterPro" id="IPR018093">
    <property type="entry name" value="BCCT_CS"/>
</dbReference>
<dbReference type="Proteomes" id="UP000664218">
    <property type="component" value="Unassembled WGS sequence"/>
</dbReference>
<dbReference type="PANTHER" id="PTHR30047:SF7">
    <property type="entry name" value="HIGH-AFFINITY CHOLINE TRANSPORT PROTEIN"/>
    <property type="match status" value="1"/>
</dbReference>
<comment type="caution">
    <text evidence="9">The sequence shown here is derived from an EMBL/GenBank/DDBJ whole genome shotgun (WGS) entry which is preliminary data.</text>
</comment>
<keyword evidence="4" id="KW-1003">Cell membrane</keyword>
<dbReference type="PANTHER" id="PTHR30047">
    <property type="entry name" value="HIGH-AFFINITY CHOLINE TRANSPORT PROTEIN-RELATED"/>
    <property type="match status" value="1"/>
</dbReference>
<name>A0A939HBU4_9CLOT</name>
<keyword evidence="6 8" id="KW-1133">Transmembrane helix</keyword>